<evidence type="ECO:0000313" key="7">
    <source>
        <dbReference type="EMBL" id="PPS15425.1"/>
    </source>
</evidence>
<gene>
    <name evidence="7" type="ORF">GOBAR_AA05152</name>
</gene>
<dbReference type="FunFam" id="3.40.50.300:FF:000326">
    <property type="entry name" value="P-loop containing nucleoside triphosphate hydrolase"/>
    <property type="match status" value="1"/>
</dbReference>
<organism evidence="7 8">
    <name type="scientific">Gossypium barbadense</name>
    <name type="common">Sea Island cotton</name>
    <name type="synonym">Hibiscus barbadensis</name>
    <dbReference type="NCBI Taxonomy" id="3634"/>
    <lineage>
        <taxon>Eukaryota</taxon>
        <taxon>Viridiplantae</taxon>
        <taxon>Streptophyta</taxon>
        <taxon>Embryophyta</taxon>
        <taxon>Tracheophyta</taxon>
        <taxon>Spermatophyta</taxon>
        <taxon>Magnoliopsida</taxon>
        <taxon>eudicotyledons</taxon>
        <taxon>Gunneridae</taxon>
        <taxon>Pentapetalae</taxon>
        <taxon>rosids</taxon>
        <taxon>malvids</taxon>
        <taxon>Malvales</taxon>
        <taxon>Malvaceae</taxon>
        <taxon>Malvoideae</taxon>
        <taxon>Gossypium</taxon>
    </lineage>
</organism>
<dbReference type="Proteomes" id="UP000239757">
    <property type="component" value="Unassembled WGS sequence"/>
</dbReference>
<dbReference type="PANTHER" id="PTHR10887:SF495">
    <property type="entry name" value="HELICASE SENATAXIN ISOFORM X1-RELATED"/>
    <property type="match status" value="1"/>
</dbReference>
<dbReference type="Pfam" id="PF13087">
    <property type="entry name" value="AAA_12"/>
    <property type="match status" value="1"/>
</dbReference>
<keyword evidence="1" id="KW-0547">Nucleotide-binding</keyword>
<dbReference type="PANTHER" id="PTHR10887">
    <property type="entry name" value="DNA2/NAM7 HELICASE FAMILY"/>
    <property type="match status" value="1"/>
</dbReference>
<feature type="region of interest" description="Disordered" evidence="5">
    <location>
        <begin position="273"/>
        <end position="453"/>
    </location>
</feature>
<dbReference type="InterPro" id="IPR041679">
    <property type="entry name" value="DNA2/NAM7-like_C"/>
</dbReference>
<dbReference type="GO" id="GO:0016787">
    <property type="term" value="F:hydrolase activity"/>
    <property type="evidence" value="ECO:0007669"/>
    <property type="project" value="UniProtKB-KW"/>
</dbReference>
<dbReference type="GO" id="GO:0005524">
    <property type="term" value="F:ATP binding"/>
    <property type="evidence" value="ECO:0007669"/>
    <property type="project" value="UniProtKB-KW"/>
</dbReference>
<feature type="compositionally biased region" description="Basic and acidic residues" evidence="5">
    <location>
        <begin position="420"/>
        <end position="433"/>
    </location>
</feature>
<evidence type="ECO:0000259" key="6">
    <source>
        <dbReference type="Pfam" id="PF13087"/>
    </source>
</evidence>
<keyword evidence="3" id="KW-0347">Helicase</keyword>
<evidence type="ECO:0000313" key="8">
    <source>
        <dbReference type="Proteomes" id="UP000239757"/>
    </source>
</evidence>
<feature type="compositionally biased region" description="Basic and acidic residues" evidence="5">
    <location>
        <begin position="317"/>
        <end position="330"/>
    </location>
</feature>
<evidence type="ECO:0000256" key="4">
    <source>
        <dbReference type="ARBA" id="ARBA00022840"/>
    </source>
</evidence>
<name>A0A2P5YIK6_GOSBA</name>
<feature type="compositionally biased region" description="Basic and acidic residues" evidence="5">
    <location>
        <begin position="376"/>
        <end position="390"/>
    </location>
</feature>
<evidence type="ECO:0000256" key="2">
    <source>
        <dbReference type="ARBA" id="ARBA00022801"/>
    </source>
</evidence>
<dbReference type="InterPro" id="IPR045055">
    <property type="entry name" value="DNA2/NAM7-like"/>
</dbReference>
<dbReference type="EMBL" id="KZ663159">
    <property type="protein sequence ID" value="PPS15425.1"/>
    <property type="molecule type" value="Genomic_DNA"/>
</dbReference>
<evidence type="ECO:0000256" key="1">
    <source>
        <dbReference type="ARBA" id="ARBA00022741"/>
    </source>
</evidence>
<dbReference type="InterPro" id="IPR027417">
    <property type="entry name" value="P-loop_NTPase"/>
</dbReference>
<dbReference type="Gene3D" id="3.40.50.300">
    <property type="entry name" value="P-loop containing nucleotide triphosphate hydrolases"/>
    <property type="match status" value="1"/>
</dbReference>
<evidence type="ECO:0000256" key="5">
    <source>
        <dbReference type="SAM" id="MobiDB-lite"/>
    </source>
</evidence>
<dbReference type="CDD" id="cd18808">
    <property type="entry name" value="SF1_C_Upf1"/>
    <property type="match status" value="1"/>
</dbReference>
<dbReference type="GO" id="GO:0005694">
    <property type="term" value="C:chromosome"/>
    <property type="evidence" value="ECO:0007669"/>
    <property type="project" value="UniProtKB-ARBA"/>
</dbReference>
<keyword evidence="2" id="KW-0378">Hydrolase</keyword>
<dbReference type="SUPFAM" id="SSF52540">
    <property type="entry name" value="P-loop containing nucleoside triphosphate hydrolases"/>
    <property type="match status" value="1"/>
</dbReference>
<dbReference type="GO" id="GO:0004386">
    <property type="term" value="F:helicase activity"/>
    <property type="evidence" value="ECO:0007669"/>
    <property type="project" value="UniProtKB-KW"/>
</dbReference>
<dbReference type="OrthoDB" id="6513042at2759"/>
<evidence type="ECO:0000256" key="3">
    <source>
        <dbReference type="ARBA" id="ARBA00022806"/>
    </source>
</evidence>
<sequence>MHPEICRFPSLHFYDKKLLNGDTVLSKSVSFHGAEGLGPYVFYDVVDGLELREKNSGALSLYNECEADAAVELLKFFRKRYPSEFVVCKIGIITPYKCQLSHLRSRFSSVFGSSVITDIEFNTVDGFQGREVDILVFSTVRAASSSQGISSSSSIGFVADERRMNVALTRAKLSLWILGNTRTLQTDRNWSALVKDAKQRNLVLSIKRPYNISFRTNTRKTLVPEGSDNQLSQEKLKFEGKRKHIDSVTDCNWSSGGGDIDSLKSKDKHCSKRKAKYDCEPPPGRTILSASANDDRRRLQKVKSRGPEKLLISSGSQEKEGSEVKVKMGENQRSNNDNGGQEVGRSGKNKMSKESKKSSVQEQSSIVSTPQPDGNNEERESNKGGRDPKEVATSQNLFLKRKQQREAVDAILFSGLIPSKKSEQSSKKLHQERSIVPPSVASGSFKPPKKRKG</sequence>
<protein>
    <recommendedName>
        <fullName evidence="6">DNA2/NAM7 helicase-like C-terminal domain-containing protein</fullName>
    </recommendedName>
</protein>
<reference evidence="7 8" key="1">
    <citation type="submission" date="2015-01" db="EMBL/GenBank/DDBJ databases">
        <title>Genome of allotetraploid Gossypium barbadense reveals genomic plasticity and fiber elongation in cotton evolution.</title>
        <authorList>
            <person name="Chen X."/>
            <person name="Liu X."/>
            <person name="Zhao B."/>
            <person name="Zheng H."/>
            <person name="Hu Y."/>
            <person name="Lu G."/>
            <person name="Yang C."/>
            <person name="Chen J."/>
            <person name="Shan C."/>
            <person name="Zhang L."/>
            <person name="Zhou Y."/>
            <person name="Wang L."/>
            <person name="Guo W."/>
            <person name="Bai Y."/>
            <person name="Ruan J."/>
            <person name="Shangguan X."/>
            <person name="Mao Y."/>
            <person name="Jiang J."/>
            <person name="Zhu Y."/>
            <person name="Lei J."/>
            <person name="Kang H."/>
            <person name="Chen S."/>
            <person name="He X."/>
            <person name="Wang R."/>
            <person name="Wang Y."/>
            <person name="Chen J."/>
            <person name="Wang L."/>
            <person name="Yu S."/>
            <person name="Wang B."/>
            <person name="Wei J."/>
            <person name="Song S."/>
            <person name="Lu X."/>
            <person name="Gao Z."/>
            <person name="Gu W."/>
            <person name="Deng X."/>
            <person name="Ma D."/>
            <person name="Wang S."/>
            <person name="Liang W."/>
            <person name="Fang L."/>
            <person name="Cai C."/>
            <person name="Zhu X."/>
            <person name="Zhou B."/>
            <person name="Zhang Y."/>
            <person name="Chen Z."/>
            <person name="Xu S."/>
            <person name="Zhu R."/>
            <person name="Wang S."/>
            <person name="Zhang T."/>
            <person name="Zhao G."/>
        </authorList>
    </citation>
    <scope>NUCLEOTIDE SEQUENCE [LARGE SCALE GENOMIC DNA]</scope>
    <source>
        <strain evidence="8">cv. Xinhai21</strain>
        <tissue evidence="7">Leaf</tissue>
    </source>
</reference>
<feature type="domain" description="DNA2/NAM7 helicase-like C-terminal" evidence="6">
    <location>
        <begin position="1"/>
        <end position="181"/>
    </location>
</feature>
<keyword evidence="4" id="KW-0067">ATP-binding</keyword>
<dbReference type="AlphaFoldDB" id="A0A2P5YIK6"/>
<dbReference type="InterPro" id="IPR047187">
    <property type="entry name" value="SF1_C_Upf1"/>
</dbReference>
<proteinExistence type="predicted"/>
<accession>A0A2P5YIK6</accession>